<dbReference type="AlphaFoldDB" id="A0A090WWK2"/>
<protein>
    <submittedName>
        <fullName evidence="1">Uncharacterized protein</fullName>
    </submittedName>
</protein>
<gene>
    <name evidence="1" type="ORF">JCM19274_1254</name>
</gene>
<name>A0A090WWK2_9FLAO</name>
<dbReference type="EMBL" id="BBNU01000011">
    <property type="protein sequence ID" value="GAL80628.1"/>
    <property type="molecule type" value="Genomic_DNA"/>
</dbReference>
<reference evidence="1" key="1">
    <citation type="journal article" date="2014" name="Genome Announc.">
        <title>Draft Genome Sequences of Marine Flavobacterium Algibacter lectus Strains SS8 and NR4.</title>
        <authorList>
            <person name="Takatani N."/>
            <person name="Nakanishi M."/>
            <person name="Meirelles P."/>
            <person name="Mino S."/>
            <person name="Suda W."/>
            <person name="Oshima K."/>
            <person name="Hattori M."/>
            <person name="Ohkuma M."/>
            <person name="Hosokawa M."/>
            <person name="Miyashita K."/>
            <person name="Thompson F.L."/>
            <person name="Niwa A."/>
            <person name="Sawabe T."/>
            <person name="Sawabe T."/>
        </authorList>
    </citation>
    <scope>NUCLEOTIDE SEQUENCE [LARGE SCALE GENOMIC DNA]</scope>
    <source>
        <strain evidence="1">JCM 19274</strain>
    </source>
</reference>
<evidence type="ECO:0000313" key="1">
    <source>
        <dbReference type="EMBL" id="GAL80628.1"/>
    </source>
</evidence>
<dbReference type="Proteomes" id="UP000029643">
    <property type="component" value="Unassembled WGS sequence"/>
</dbReference>
<dbReference type="InterPro" id="IPR017850">
    <property type="entry name" value="Alkaline_phosphatase_core_sf"/>
</dbReference>
<dbReference type="Gene3D" id="3.40.720.10">
    <property type="entry name" value="Alkaline Phosphatase, subunit A"/>
    <property type="match status" value="1"/>
</dbReference>
<dbReference type="SUPFAM" id="SSF53649">
    <property type="entry name" value="Alkaline phosphatase-like"/>
    <property type="match status" value="1"/>
</dbReference>
<organism evidence="1 2">
    <name type="scientific">Algibacter lectus</name>
    <dbReference type="NCBI Taxonomy" id="221126"/>
    <lineage>
        <taxon>Bacteria</taxon>
        <taxon>Pseudomonadati</taxon>
        <taxon>Bacteroidota</taxon>
        <taxon>Flavobacteriia</taxon>
        <taxon>Flavobacteriales</taxon>
        <taxon>Flavobacteriaceae</taxon>
        <taxon>Algibacter</taxon>
    </lineage>
</organism>
<accession>A0A090WWK2</accession>
<proteinExistence type="predicted"/>
<comment type="caution">
    <text evidence="1">The sequence shown here is derived from an EMBL/GenBank/DDBJ whole genome shotgun (WGS) entry which is preliminary data.</text>
</comment>
<evidence type="ECO:0000313" key="2">
    <source>
        <dbReference type="Proteomes" id="UP000029643"/>
    </source>
</evidence>
<sequence length="110" mass="12512">MLVALYFSFILSGFAQMNILFIESDDQSNQTVGAYGNRSMITPNIDKLAMKGGFHLHLLIIWDVGRQPFAYLVEPCLFTGNTYGNRKKSISKMLQNHYPKNYTIMVTTPI</sequence>